<accession>A0A016UUS3</accession>
<name>A0A016UUS3_9BILA</name>
<dbReference type="Proteomes" id="UP000024635">
    <property type="component" value="Unassembled WGS sequence"/>
</dbReference>
<keyword evidence="2" id="KW-1185">Reference proteome</keyword>
<evidence type="ECO:0000313" key="2">
    <source>
        <dbReference type="Proteomes" id="UP000024635"/>
    </source>
</evidence>
<evidence type="ECO:0000313" key="1">
    <source>
        <dbReference type="EMBL" id="EYC18726.1"/>
    </source>
</evidence>
<comment type="caution">
    <text evidence="1">The sequence shown here is derived from an EMBL/GenBank/DDBJ whole genome shotgun (WGS) entry which is preliminary data.</text>
</comment>
<reference evidence="2" key="1">
    <citation type="journal article" date="2015" name="Nat. Genet.">
        <title>The genome and transcriptome of the zoonotic hookworm Ancylostoma ceylanicum identify infection-specific gene families.</title>
        <authorList>
            <person name="Schwarz E.M."/>
            <person name="Hu Y."/>
            <person name="Antoshechkin I."/>
            <person name="Miller M.M."/>
            <person name="Sternberg P.W."/>
            <person name="Aroian R.V."/>
        </authorList>
    </citation>
    <scope>NUCLEOTIDE SEQUENCE</scope>
    <source>
        <strain evidence="2">HY135</strain>
    </source>
</reference>
<dbReference type="EMBL" id="JARK01001362">
    <property type="protein sequence ID" value="EYC18726.1"/>
    <property type="molecule type" value="Genomic_DNA"/>
</dbReference>
<sequence length="195" mass="21957">MPQSYGLKFGDVNAVLKALVVAITRRPVQYLEGGLEVYYSIISGAIGESSMMEKLNKWIQFDCPPAFHSGSRPHLSLKTLWKWMQAEIKTFLYLPDSEDCSPTDDHKFKWWNPSLRGRISHENTLAQNDLAAFPGSKELGFRPSGTKTQLKNGEDVLIQMSAKAAEKVQSLPSYDNSSPTVKIRHRFCNNLILPV</sequence>
<protein>
    <submittedName>
        <fullName evidence="1">Uncharacterized protein</fullName>
    </submittedName>
</protein>
<gene>
    <name evidence="1" type="primary">Acey_s0026.g1332</name>
    <name evidence="1" type="ORF">Y032_0026g1332</name>
</gene>
<organism evidence="1 2">
    <name type="scientific">Ancylostoma ceylanicum</name>
    <dbReference type="NCBI Taxonomy" id="53326"/>
    <lineage>
        <taxon>Eukaryota</taxon>
        <taxon>Metazoa</taxon>
        <taxon>Ecdysozoa</taxon>
        <taxon>Nematoda</taxon>
        <taxon>Chromadorea</taxon>
        <taxon>Rhabditida</taxon>
        <taxon>Rhabditina</taxon>
        <taxon>Rhabditomorpha</taxon>
        <taxon>Strongyloidea</taxon>
        <taxon>Ancylostomatidae</taxon>
        <taxon>Ancylostomatinae</taxon>
        <taxon>Ancylostoma</taxon>
    </lineage>
</organism>
<dbReference type="AlphaFoldDB" id="A0A016UUS3"/>
<proteinExistence type="predicted"/>